<comment type="caution">
    <text evidence="1">The sequence shown here is derived from an EMBL/GenBank/DDBJ whole genome shotgun (WGS) entry which is preliminary data.</text>
</comment>
<protein>
    <submittedName>
        <fullName evidence="1">Uncharacterized protein</fullName>
    </submittedName>
</protein>
<organism evidence="1 2">
    <name type="scientific">Halobaculum lipolyticum</name>
    <dbReference type="NCBI Taxonomy" id="3032001"/>
    <lineage>
        <taxon>Archaea</taxon>
        <taxon>Methanobacteriati</taxon>
        <taxon>Methanobacteriota</taxon>
        <taxon>Stenosarchaea group</taxon>
        <taxon>Halobacteria</taxon>
        <taxon>Halobacteriales</taxon>
        <taxon>Haloferacaceae</taxon>
        <taxon>Halobaculum</taxon>
    </lineage>
</organism>
<dbReference type="AlphaFoldDB" id="A0ABD5W835"/>
<dbReference type="GeneID" id="81125245"/>
<evidence type="ECO:0000313" key="1">
    <source>
        <dbReference type="EMBL" id="MFC7069494.1"/>
    </source>
</evidence>
<keyword evidence="2" id="KW-1185">Reference proteome</keyword>
<evidence type="ECO:0000313" key="2">
    <source>
        <dbReference type="Proteomes" id="UP001596461"/>
    </source>
</evidence>
<dbReference type="RefSeq" id="WP_284030412.1">
    <property type="nucleotide sequence ID" value="NZ_CP126154.1"/>
</dbReference>
<dbReference type="Proteomes" id="UP001596461">
    <property type="component" value="Unassembled WGS sequence"/>
</dbReference>
<accession>A0ABD5W835</accession>
<gene>
    <name evidence="1" type="ORF">ACFQL9_07570</name>
</gene>
<sequence>MADMADAFDAIASFDMWEEVAAILAGFFAPTVLRNLTSGFVPDMVDEPETYGVAVAVGGQFSPMYSHEISIGGGLYTADKAAERFNIKSTVQGVGN</sequence>
<name>A0ABD5W835_9EURY</name>
<dbReference type="EMBL" id="JBHTAH010000005">
    <property type="protein sequence ID" value="MFC7069494.1"/>
    <property type="molecule type" value="Genomic_DNA"/>
</dbReference>
<reference evidence="1 2" key="1">
    <citation type="journal article" date="2019" name="Int. J. Syst. Evol. Microbiol.">
        <title>The Global Catalogue of Microorganisms (GCM) 10K type strain sequencing project: providing services to taxonomists for standard genome sequencing and annotation.</title>
        <authorList>
            <consortium name="The Broad Institute Genomics Platform"/>
            <consortium name="The Broad Institute Genome Sequencing Center for Infectious Disease"/>
            <person name="Wu L."/>
            <person name="Ma J."/>
        </authorList>
    </citation>
    <scope>NUCLEOTIDE SEQUENCE [LARGE SCALE GENOMIC DNA]</scope>
    <source>
        <strain evidence="1 2">DT31</strain>
    </source>
</reference>
<proteinExistence type="predicted"/>